<comment type="caution">
    <text evidence="1">The sequence shown here is derived from an EMBL/GenBank/DDBJ whole genome shotgun (WGS) entry which is preliminary data.</text>
</comment>
<dbReference type="EMBL" id="MU277200">
    <property type="protein sequence ID" value="KAI0063952.1"/>
    <property type="molecule type" value="Genomic_DNA"/>
</dbReference>
<keyword evidence="2" id="KW-1185">Reference proteome</keyword>
<dbReference type="Proteomes" id="UP000814140">
    <property type="component" value="Unassembled WGS sequence"/>
</dbReference>
<proteinExistence type="predicted"/>
<name>A0ACB8T652_9AGAM</name>
<organism evidence="1 2">
    <name type="scientific">Artomyces pyxidatus</name>
    <dbReference type="NCBI Taxonomy" id="48021"/>
    <lineage>
        <taxon>Eukaryota</taxon>
        <taxon>Fungi</taxon>
        <taxon>Dikarya</taxon>
        <taxon>Basidiomycota</taxon>
        <taxon>Agaricomycotina</taxon>
        <taxon>Agaricomycetes</taxon>
        <taxon>Russulales</taxon>
        <taxon>Auriscalpiaceae</taxon>
        <taxon>Artomyces</taxon>
    </lineage>
</organism>
<reference evidence="1" key="1">
    <citation type="submission" date="2021-03" db="EMBL/GenBank/DDBJ databases">
        <authorList>
            <consortium name="DOE Joint Genome Institute"/>
            <person name="Ahrendt S."/>
            <person name="Looney B.P."/>
            <person name="Miyauchi S."/>
            <person name="Morin E."/>
            <person name="Drula E."/>
            <person name="Courty P.E."/>
            <person name="Chicoki N."/>
            <person name="Fauchery L."/>
            <person name="Kohler A."/>
            <person name="Kuo A."/>
            <person name="Labutti K."/>
            <person name="Pangilinan J."/>
            <person name="Lipzen A."/>
            <person name="Riley R."/>
            <person name="Andreopoulos W."/>
            <person name="He G."/>
            <person name="Johnson J."/>
            <person name="Barry K.W."/>
            <person name="Grigoriev I.V."/>
            <person name="Nagy L."/>
            <person name="Hibbett D."/>
            <person name="Henrissat B."/>
            <person name="Matheny P.B."/>
            <person name="Labbe J."/>
            <person name="Martin F."/>
        </authorList>
    </citation>
    <scope>NUCLEOTIDE SEQUENCE</scope>
    <source>
        <strain evidence="1">HHB10654</strain>
    </source>
</reference>
<sequence length="388" mass="43678">MPPEHPKIRIPDELWVKIISSLPPRDCRTLRGTCRTFNDVFTERAFSQLVCTSTASSLNGVCQCLESDLSEYVAEIQYRHWSATQHSIQDRARTPDVQSIFQSRKTIGAWFKRMASSFHATRKLQSLIFIFDPNLQSVPSLYEDRLALQNLTIKLLATFSSRLNLQNLSLVNILPIGGDELVVPAFLGVLAGLRYLTISMHLFDTSDGGHFHQTILPVILRHSVLLTSLTLTSTHDVGSEPGISLHDATLPELLSLELGHILFDERTGVEEFILRHSGSLQRLKLENCRSTRPAPSADLAQEPEQARSWVEIYRHLSGALGKLDELIVIEDGIRPMNVNGPARIFRYSIWDANVRQWVVSGGDRREVEEDSVALKEFQAMIMLKQSGL</sequence>
<protein>
    <submittedName>
        <fullName evidence="1">Uncharacterized protein</fullName>
    </submittedName>
</protein>
<reference evidence="1" key="2">
    <citation type="journal article" date="2022" name="New Phytol.">
        <title>Evolutionary transition to the ectomycorrhizal habit in the genomes of a hyperdiverse lineage of mushroom-forming fungi.</title>
        <authorList>
            <person name="Looney B."/>
            <person name="Miyauchi S."/>
            <person name="Morin E."/>
            <person name="Drula E."/>
            <person name="Courty P.E."/>
            <person name="Kohler A."/>
            <person name="Kuo A."/>
            <person name="LaButti K."/>
            <person name="Pangilinan J."/>
            <person name="Lipzen A."/>
            <person name="Riley R."/>
            <person name="Andreopoulos W."/>
            <person name="He G."/>
            <person name="Johnson J."/>
            <person name="Nolan M."/>
            <person name="Tritt A."/>
            <person name="Barry K.W."/>
            <person name="Grigoriev I.V."/>
            <person name="Nagy L.G."/>
            <person name="Hibbett D."/>
            <person name="Henrissat B."/>
            <person name="Matheny P.B."/>
            <person name="Labbe J."/>
            <person name="Martin F.M."/>
        </authorList>
    </citation>
    <scope>NUCLEOTIDE SEQUENCE</scope>
    <source>
        <strain evidence="1">HHB10654</strain>
    </source>
</reference>
<evidence type="ECO:0000313" key="2">
    <source>
        <dbReference type="Proteomes" id="UP000814140"/>
    </source>
</evidence>
<evidence type="ECO:0000313" key="1">
    <source>
        <dbReference type="EMBL" id="KAI0063952.1"/>
    </source>
</evidence>
<gene>
    <name evidence="1" type="ORF">BV25DRAFT_1914621</name>
</gene>
<accession>A0ACB8T652</accession>